<dbReference type="AlphaFoldDB" id="A0A5A9NIK6"/>
<comment type="subunit">
    <text evidence="4 10">Homodimer; disulfide-linked.</text>
</comment>
<dbReference type="GO" id="GO:0005615">
    <property type="term" value="C:extracellular space"/>
    <property type="evidence" value="ECO:0007669"/>
    <property type="project" value="UniProtKB-UniRule"/>
</dbReference>
<evidence type="ECO:0000256" key="4">
    <source>
        <dbReference type="ARBA" id="ARBA00011748"/>
    </source>
</evidence>
<keyword evidence="6 10" id="KW-0964">Secreted</keyword>
<name>A0A5A9NIK6_9TELE</name>
<accession>A0A5A9NIK6</accession>
<evidence type="ECO:0000256" key="9">
    <source>
        <dbReference type="ARBA" id="ARBA00037055"/>
    </source>
</evidence>
<keyword evidence="7" id="KW-0372">Hormone</keyword>
<feature type="compositionally biased region" description="Polar residues" evidence="11">
    <location>
        <begin position="253"/>
        <end position="263"/>
    </location>
</feature>
<feature type="compositionally biased region" description="Basic and acidic residues" evidence="11">
    <location>
        <begin position="222"/>
        <end position="248"/>
    </location>
</feature>
<comment type="similarity">
    <text evidence="3 10">Belongs to the stanniocalcin family.</text>
</comment>
<keyword evidence="14" id="KW-1185">Reference proteome</keyword>
<dbReference type="EMBL" id="SOYY01000017">
    <property type="protein sequence ID" value="KAA0709223.1"/>
    <property type="molecule type" value="Genomic_DNA"/>
</dbReference>
<dbReference type="Proteomes" id="UP000324632">
    <property type="component" value="Chromosome 17"/>
</dbReference>
<evidence type="ECO:0000256" key="1">
    <source>
        <dbReference type="ARBA" id="ARBA00003962"/>
    </source>
</evidence>
<dbReference type="PANTHER" id="PTHR11245:SF2">
    <property type="entry name" value="STANNIOCALCIN-2"/>
    <property type="match status" value="1"/>
</dbReference>
<feature type="compositionally biased region" description="Basic and acidic residues" evidence="11">
    <location>
        <begin position="272"/>
        <end position="281"/>
    </location>
</feature>
<evidence type="ECO:0000256" key="10">
    <source>
        <dbReference type="RuleBase" id="RU369112"/>
    </source>
</evidence>
<sequence>MFIKFALALLLFSVLGEVVETDNVDVQESPPEKPASQKGRLSLQNTAEIQHCLVSAGDVGCGVFECFENNSCEIRGLQEICMTFLHNAGKFDSQGKSFIKDALRCMAHGLRHKFSCISRKCLAIKEMVFQLQRECYMKHNLCSAAKDNVNVMVEMIHFQDLFPKGPYVELVNILLSCGEDVKEAIIRSVRLQCEQNWGALCDSLSFCSSIPTAPASGPSGGIERRQGSSHSEGEHHKGSRQGDKDKPGRGGFNSHTRSRSQSLRRAGLDATEDAKISDIRR</sequence>
<dbReference type="InterPro" id="IPR004978">
    <property type="entry name" value="Stanniocalcin"/>
</dbReference>
<keyword evidence="8 10" id="KW-1015">Disulfide bond</keyword>
<evidence type="ECO:0000256" key="3">
    <source>
        <dbReference type="ARBA" id="ARBA00008693"/>
    </source>
</evidence>
<keyword evidence="12" id="KW-0732">Signal</keyword>
<evidence type="ECO:0000256" key="8">
    <source>
        <dbReference type="ARBA" id="ARBA00023157"/>
    </source>
</evidence>
<dbReference type="GO" id="GO:0006874">
    <property type="term" value="P:intracellular calcium ion homeostasis"/>
    <property type="evidence" value="ECO:0007669"/>
    <property type="project" value="UniProtKB-UniRule"/>
</dbReference>
<evidence type="ECO:0000256" key="6">
    <source>
        <dbReference type="ARBA" id="ARBA00022525"/>
    </source>
</evidence>
<feature type="signal peptide" evidence="12">
    <location>
        <begin position="1"/>
        <end position="21"/>
    </location>
</feature>
<evidence type="ECO:0000256" key="12">
    <source>
        <dbReference type="SAM" id="SignalP"/>
    </source>
</evidence>
<evidence type="ECO:0000313" key="13">
    <source>
        <dbReference type="EMBL" id="KAA0709223.1"/>
    </source>
</evidence>
<comment type="caution">
    <text evidence="13">The sequence shown here is derived from an EMBL/GenBank/DDBJ whole genome shotgun (WGS) entry which is preliminary data.</text>
</comment>
<evidence type="ECO:0000313" key="14">
    <source>
        <dbReference type="Proteomes" id="UP000324632"/>
    </source>
</evidence>
<evidence type="ECO:0000256" key="5">
    <source>
        <dbReference type="ARBA" id="ARBA00017831"/>
    </source>
</evidence>
<feature type="chain" id="PRO_5023026641" description="Stanniocalcin" evidence="12">
    <location>
        <begin position="22"/>
        <end position="281"/>
    </location>
</feature>
<reference evidence="13 14" key="1">
    <citation type="journal article" date="2019" name="Mol. Ecol. Resour.">
        <title>Chromosome-level genome assembly of Triplophysa tibetana, a fish adapted to the harsh high-altitude environment of the Tibetan Plateau.</title>
        <authorList>
            <person name="Yang X."/>
            <person name="Liu H."/>
            <person name="Ma Z."/>
            <person name="Zou Y."/>
            <person name="Zou M."/>
            <person name="Mao Y."/>
            <person name="Li X."/>
            <person name="Wang H."/>
            <person name="Chen T."/>
            <person name="Wang W."/>
            <person name="Yang R."/>
        </authorList>
    </citation>
    <scope>NUCLEOTIDE SEQUENCE [LARGE SCALE GENOMIC DNA]</scope>
    <source>
        <strain evidence="13">TTIB1903HZAU</strain>
        <tissue evidence="13">Muscle</tissue>
    </source>
</reference>
<dbReference type="PANTHER" id="PTHR11245">
    <property type="entry name" value="STANNIOCALCIN"/>
    <property type="match status" value="1"/>
</dbReference>
<proteinExistence type="inferred from homology"/>
<dbReference type="Pfam" id="PF03298">
    <property type="entry name" value="Stanniocalcin"/>
    <property type="match status" value="1"/>
</dbReference>
<feature type="region of interest" description="Disordered" evidence="11">
    <location>
        <begin position="214"/>
        <end position="281"/>
    </location>
</feature>
<protein>
    <recommendedName>
        <fullName evidence="5 10">Stanniocalcin</fullName>
        <shortName evidence="10">STC</shortName>
    </recommendedName>
    <alternativeName>
        <fullName evidence="10">Corpuscles of Stannius protein</fullName>
    </alternativeName>
</protein>
<gene>
    <name evidence="13" type="ORF">E1301_Tti018199</name>
</gene>
<evidence type="ECO:0000256" key="2">
    <source>
        <dbReference type="ARBA" id="ARBA00004613"/>
    </source>
</evidence>
<evidence type="ECO:0000256" key="7">
    <source>
        <dbReference type="ARBA" id="ARBA00022702"/>
    </source>
</evidence>
<comment type="function">
    <text evidence="9">Has an anti-hypocalcemic action on calcium and phosphate homeostasis.</text>
</comment>
<organism evidence="13 14">
    <name type="scientific">Triplophysa tibetana</name>
    <dbReference type="NCBI Taxonomy" id="1572043"/>
    <lineage>
        <taxon>Eukaryota</taxon>
        <taxon>Metazoa</taxon>
        <taxon>Chordata</taxon>
        <taxon>Craniata</taxon>
        <taxon>Vertebrata</taxon>
        <taxon>Euteleostomi</taxon>
        <taxon>Actinopterygii</taxon>
        <taxon>Neopterygii</taxon>
        <taxon>Teleostei</taxon>
        <taxon>Ostariophysi</taxon>
        <taxon>Cypriniformes</taxon>
        <taxon>Nemacheilidae</taxon>
        <taxon>Triplophysa</taxon>
    </lineage>
</organism>
<comment type="subcellular location">
    <subcellularLocation>
        <location evidence="2 10">Secreted</location>
    </subcellularLocation>
</comment>
<comment type="function">
    <text evidence="1 10">Its primary function is the prevention of hypercalcemia. Upon release into the circulation, it lowers calcium transport by the gills, thereby reducing its rate of influx from the environment into the extracellular compartment. STC also stimulates phosphate reabsorption by renal proximal tubules. The consequence of this action is increased levels of plasma phosphate, which combines with excess calcium and promotes its disposal into bone and scales.</text>
</comment>
<dbReference type="GO" id="GO:0005179">
    <property type="term" value="F:hormone activity"/>
    <property type="evidence" value="ECO:0007669"/>
    <property type="project" value="UniProtKB-KW"/>
</dbReference>
<dbReference type="OrthoDB" id="8931566at2759"/>
<evidence type="ECO:0000256" key="11">
    <source>
        <dbReference type="SAM" id="MobiDB-lite"/>
    </source>
</evidence>